<accession>A0A0L0GHJ6</accession>
<gene>
    <name evidence="1" type="ORF">SARC_00075</name>
</gene>
<organism evidence="1 2">
    <name type="scientific">Sphaeroforma arctica JP610</name>
    <dbReference type="NCBI Taxonomy" id="667725"/>
    <lineage>
        <taxon>Eukaryota</taxon>
        <taxon>Ichthyosporea</taxon>
        <taxon>Ichthyophonida</taxon>
        <taxon>Sphaeroforma</taxon>
    </lineage>
</organism>
<dbReference type="EMBL" id="KQ241598">
    <property type="protein sequence ID" value="KNC87818.1"/>
    <property type="molecule type" value="Genomic_DNA"/>
</dbReference>
<protein>
    <submittedName>
        <fullName evidence="1">Uncharacterized protein</fullName>
    </submittedName>
</protein>
<evidence type="ECO:0000313" key="1">
    <source>
        <dbReference type="EMBL" id="KNC87818.1"/>
    </source>
</evidence>
<keyword evidence="2" id="KW-1185">Reference proteome</keyword>
<dbReference type="Proteomes" id="UP000054560">
    <property type="component" value="Unassembled WGS sequence"/>
</dbReference>
<reference evidence="1 2" key="1">
    <citation type="submission" date="2011-02" db="EMBL/GenBank/DDBJ databases">
        <title>The Genome Sequence of Sphaeroforma arctica JP610.</title>
        <authorList>
            <consortium name="The Broad Institute Genome Sequencing Platform"/>
            <person name="Russ C."/>
            <person name="Cuomo C."/>
            <person name="Young S.K."/>
            <person name="Zeng Q."/>
            <person name="Gargeya S."/>
            <person name="Alvarado L."/>
            <person name="Berlin A."/>
            <person name="Chapman S.B."/>
            <person name="Chen Z."/>
            <person name="Freedman E."/>
            <person name="Gellesch M."/>
            <person name="Goldberg J."/>
            <person name="Griggs A."/>
            <person name="Gujja S."/>
            <person name="Heilman E."/>
            <person name="Heiman D."/>
            <person name="Howarth C."/>
            <person name="Mehta T."/>
            <person name="Neiman D."/>
            <person name="Pearson M."/>
            <person name="Roberts A."/>
            <person name="Saif S."/>
            <person name="Shea T."/>
            <person name="Shenoy N."/>
            <person name="Sisk P."/>
            <person name="Stolte C."/>
            <person name="Sykes S."/>
            <person name="White J."/>
            <person name="Yandava C."/>
            <person name="Burger G."/>
            <person name="Gray M.W."/>
            <person name="Holland P.W.H."/>
            <person name="King N."/>
            <person name="Lang F.B.F."/>
            <person name="Roger A.J."/>
            <person name="Ruiz-Trillo I."/>
            <person name="Haas B."/>
            <person name="Nusbaum C."/>
            <person name="Birren B."/>
        </authorList>
    </citation>
    <scope>NUCLEOTIDE SEQUENCE [LARGE SCALE GENOMIC DNA]</scope>
    <source>
        <strain evidence="1 2">JP610</strain>
    </source>
</reference>
<evidence type="ECO:0000313" key="2">
    <source>
        <dbReference type="Proteomes" id="UP000054560"/>
    </source>
</evidence>
<dbReference type="AlphaFoldDB" id="A0A0L0GHJ6"/>
<dbReference type="GeneID" id="25900579"/>
<proteinExistence type="predicted"/>
<name>A0A0L0GHJ6_9EUKA</name>
<sequence length="349" mass="37387">MASPVPSAAPQTSPVATLANSHVEELPNAQPFDLDEALISPEVSISVDAFRALFTCDTCAAVTADIGYSNCCLTNICRSCATKVLCCTKCPEGEAPIFNSPMAKRLLKAASHVCGRCTMELTPLTSGSHTCDPVDYDGLATLTGAHEQETVMSTPCSLGTDVSRMPASSLIGKTVVMWGTEVRVDAGPNPTNYMVVSKTSDASQRFKVHMHSLLHLYGDAVWPSIATAAALQFSLYDAALPTAAPLAKKAAGGGKVRAPRFRPVPKTLRTAEQKAMYFCKLTPEAVAKLHEPTPGYVWRVERIEQLDKSRDVLRYRARQYSEASNTAHGEPAVTVPDFGPESYLAGTAF</sequence>
<dbReference type="RefSeq" id="XP_014161720.1">
    <property type="nucleotide sequence ID" value="XM_014306245.1"/>
</dbReference>